<protein>
    <recommendedName>
        <fullName evidence="1">non-specific serine/threonine protein kinase</fullName>
        <ecNumber evidence="1">2.7.11.1</ecNumber>
    </recommendedName>
</protein>
<dbReference type="EnsemblPlants" id="Solyc00g153680.1.1">
    <property type="protein sequence ID" value="Solyc00g153680.1.1"/>
    <property type="gene ID" value="Solyc00g153680.1"/>
</dbReference>
<dbReference type="STRING" id="4081.A0A494GA02"/>
<reference evidence="8" key="2">
    <citation type="submission" date="2019-04" db="UniProtKB">
        <authorList>
            <consortium name="EnsemblPlants"/>
        </authorList>
    </citation>
    <scope>IDENTIFICATION</scope>
    <source>
        <strain evidence="8">cv. Heinz 1706</strain>
    </source>
</reference>
<dbReference type="GO" id="GO:0005737">
    <property type="term" value="C:cytoplasm"/>
    <property type="evidence" value="ECO:0000318"/>
    <property type="project" value="GO_Central"/>
</dbReference>
<dbReference type="PANTHER" id="PTHR13902">
    <property type="entry name" value="SERINE/THREONINE-PROTEIN KINASE WNK WITH NO LYSINE -RELATED"/>
    <property type="match status" value="1"/>
</dbReference>
<keyword evidence="6" id="KW-0812">Transmembrane</keyword>
<dbReference type="AlphaFoldDB" id="A0A494GA02"/>
<organism evidence="8">
    <name type="scientific">Solanum lycopersicum</name>
    <name type="common">Tomato</name>
    <name type="synonym">Lycopersicon esculentum</name>
    <dbReference type="NCBI Taxonomy" id="4081"/>
    <lineage>
        <taxon>Eukaryota</taxon>
        <taxon>Viridiplantae</taxon>
        <taxon>Streptophyta</taxon>
        <taxon>Embryophyta</taxon>
        <taxon>Tracheophyta</taxon>
        <taxon>Spermatophyta</taxon>
        <taxon>Magnoliopsida</taxon>
        <taxon>eudicotyledons</taxon>
        <taxon>Gunneridae</taxon>
        <taxon>Pentapetalae</taxon>
        <taxon>asterids</taxon>
        <taxon>lamiids</taxon>
        <taxon>Solanales</taxon>
        <taxon>Solanaceae</taxon>
        <taxon>Solanoideae</taxon>
        <taxon>Solaneae</taxon>
        <taxon>Solanum</taxon>
        <taxon>Solanum subgen. Lycopersicon</taxon>
    </lineage>
</organism>
<dbReference type="SMART" id="SM00220">
    <property type="entry name" value="S_TKc"/>
    <property type="match status" value="1"/>
</dbReference>
<reference evidence="8" key="1">
    <citation type="journal article" date="2012" name="Nature">
        <title>The tomato genome sequence provides insights into fleshy fruit evolution.</title>
        <authorList>
            <consortium name="Tomato Genome Consortium"/>
        </authorList>
    </citation>
    <scope>NUCLEOTIDE SEQUENCE [LARGE SCALE GENOMIC DNA]</scope>
    <source>
        <strain evidence="8">cv. Heinz 1706</strain>
    </source>
</reference>
<evidence type="ECO:0000259" key="7">
    <source>
        <dbReference type="PROSITE" id="PS50011"/>
    </source>
</evidence>
<dbReference type="GO" id="GO:0035556">
    <property type="term" value="P:intracellular signal transduction"/>
    <property type="evidence" value="ECO:0000318"/>
    <property type="project" value="GO_Central"/>
</dbReference>
<keyword evidence="6" id="KW-1133">Transmembrane helix</keyword>
<evidence type="ECO:0000256" key="5">
    <source>
        <dbReference type="ARBA" id="ARBA00048679"/>
    </source>
</evidence>
<feature type="domain" description="Protein kinase" evidence="7">
    <location>
        <begin position="1"/>
        <end position="229"/>
    </location>
</feature>
<comment type="catalytic activity">
    <reaction evidence="4">
        <text>L-threonyl-[protein] + ATP = O-phospho-L-threonyl-[protein] + ADP + H(+)</text>
        <dbReference type="Rhea" id="RHEA:46608"/>
        <dbReference type="Rhea" id="RHEA-COMP:11060"/>
        <dbReference type="Rhea" id="RHEA-COMP:11605"/>
        <dbReference type="ChEBI" id="CHEBI:15378"/>
        <dbReference type="ChEBI" id="CHEBI:30013"/>
        <dbReference type="ChEBI" id="CHEBI:30616"/>
        <dbReference type="ChEBI" id="CHEBI:61977"/>
        <dbReference type="ChEBI" id="CHEBI:456216"/>
        <dbReference type="EC" id="2.7.11.1"/>
    </reaction>
</comment>
<dbReference type="Gramene" id="Solyc00g153680.1.1">
    <property type="protein sequence ID" value="Solyc00g153680.1.1"/>
    <property type="gene ID" value="Solyc00g153680.1"/>
</dbReference>
<evidence type="ECO:0000313" key="8">
    <source>
        <dbReference type="EnsemblPlants" id="Solyc00g153680.1.1"/>
    </source>
</evidence>
<evidence type="ECO:0000256" key="1">
    <source>
        <dbReference type="ARBA" id="ARBA00012513"/>
    </source>
</evidence>
<evidence type="ECO:0000256" key="3">
    <source>
        <dbReference type="ARBA" id="ARBA00022777"/>
    </source>
</evidence>
<dbReference type="Proteomes" id="UP000004994">
    <property type="component" value="Unassembled WGS sequence"/>
</dbReference>
<dbReference type="InterPro" id="IPR050588">
    <property type="entry name" value="WNK_Ser-Thr_kinase"/>
</dbReference>
<dbReference type="Pfam" id="PF07714">
    <property type="entry name" value="PK_Tyr_Ser-Thr"/>
    <property type="match status" value="1"/>
</dbReference>
<evidence type="ECO:0000256" key="4">
    <source>
        <dbReference type="ARBA" id="ARBA00047899"/>
    </source>
</evidence>
<dbReference type="InterPro" id="IPR001245">
    <property type="entry name" value="Ser-Thr/Tyr_kinase_cat_dom"/>
</dbReference>
<feature type="transmembrane region" description="Helical" evidence="6">
    <location>
        <begin position="9"/>
        <end position="28"/>
    </location>
</feature>
<evidence type="ECO:0000256" key="2">
    <source>
        <dbReference type="ARBA" id="ARBA00022527"/>
    </source>
</evidence>
<dbReference type="GO" id="GO:0004674">
    <property type="term" value="F:protein serine/threonine kinase activity"/>
    <property type="evidence" value="ECO:0000318"/>
    <property type="project" value="GO_Central"/>
</dbReference>
<dbReference type="EC" id="2.7.11.1" evidence="1"/>
<sequence>MVCGKWSRLVYAFCGFFFTIIDIVPSHIHSEAIGAVVKGMSTNIFWETTRHKKSIIGQGRKGKKDLMNSMRNNYLKSYSMCFFIARALRLFIETSSVTMCLLLVMGSKLHFGDFELAVCIMNGDFVKEKDPKGTHEFMALGCYNGEYNELIDVYLFGMCLLEMITGKYPYMECSNQMHIFKKVCTGVKPVSRKGEGLQSERYYRDIIEKCMLPMSVKPSAEELLKDQFFLNGGSFNML</sequence>
<dbReference type="InParanoid" id="A0A494GA02"/>
<dbReference type="PROSITE" id="PS50011">
    <property type="entry name" value="PROTEIN_KINASE_DOM"/>
    <property type="match status" value="1"/>
</dbReference>
<keyword evidence="9" id="KW-1185">Reference proteome</keyword>
<dbReference type="InterPro" id="IPR000719">
    <property type="entry name" value="Prot_kinase_dom"/>
</dbReference>
<evidence type="ECO:0000313" key="9">
    <source>
        <dbReference type="Proteomes" id="UP000004994"/>
    </source>
</evidence>
<dbReference type="Gene3D" id="1.10.510.10">
    <property type="entry name" value="Transferase(Phosphotransferase) domain 1"/>
    <property type="match status" value="1"/>
</dbReference>
<keyword evidence="3" id="KW-0808">Transferase</keyword>
<comment type="catalytic activity">
    <reaction evidence="5">
        <text>L-seryl-[protein] + ATP = O-phospho-L-seryl-[protein] + ADP + H(+)</text>
        <dbReference type="Rhea" id="RHEA:17989"/>
        <dbReference type="Rhea" id="RHEA-COMP:9863"/>
        <dbReference type="Rhea" id="RHEA-COMP:11604"/>
        <dbReference type="ChEBI" id="CHEBI:15378"/>
        <dbReference type="ChEBI" id="CHEBI:29999"/>
        <dbReference type="ChEBI" id="CHEBI:30616"/>
        <dbReference type="ChEBI" id="CHEBI:83421"/>
        <dbReference type="ChEBI" id="CHEBI:456216"/>
        <dbReference type="EC" id="2.7.11.1"/>
    </reaction>
</comment>
<dbReference type="InterPro" id="IPR011009">
    <property type="entry name" value="Kinase-like_dom_sf"/>
</dbReference>
<dbReference type="PaxDb" id="4081-Solyc00g153680.1.1"/>
<dbReference type="SUPFAM" id="SSF56112">
    <property type="entry name" value="Protein kinase-like (PK-like)"/>
    <property type="match status" value="1"/>
</dbReference>
<keyword evidence="6" id="KW-0472">Membrane</keyword>
<evidence type="ECO:0000256" key="6">
    <source>
        <dbReference type="SAM" id="Phobius"/>
    </source>
</evidence>
<accession>A0A494GA02</accession>
<proteinExistence type="predicted"/>
<dbReference type="GO" id="GO:0005524">
    <property type="term" value="F:ATP binding"/>
    <property type="evidence" value="ECO:0007669"/>
    <property type="project" value="InterPro"/>
</dbReference>
<name>A0A494GA02_SOLLC</name>
<keyword evidence="2" id="KW-0723">Serine/threonine-protein kinase</keyword>
<keyword evidence="3" id="KW-0418">Kinase</keyword>